<reference evidence="3" key="1">
    <citation type="submission" date="2024-07" db="EMBL/GenBank/DDBJ databases">
        <title>Two chromosome-level genome assemblies of Korean endemic species Abeliophyllum distichum and Forsythia ovata (Oleaceae).</title>
        <authorList>
            <person name="Jang H."/>
        </authorList>
    </citation>
    <scope>NUCLEOTIDE SEQUENCE [LARGE SCALE GENOMIC DNA]</scope>
</reference>
<evidence type="ECO:0000313" key="3">
    <source>
        <dbReference type="Proteomes" id="UP001604277"/>
    </source>
</evidence>
<feature type="region of interest" description="Disordered" evidence="1">
    <location>
        <begin position="110"/>
        <end position="137"/>
    </location>
</feature>
<dbReference type="PANTHER" id="PTHR31115">
    <property type="entry name" value="OS05G0107300 PROTEIN"/>
    <property type="match status" value="1"/>
</dbReference>
<feature type="compositionally biased region" description="Polar residues" evidence="1">
    <location>
        <begin position="197"/>
        <end position="207"/>
    </location>
</feature>
<keyword evidence="3" id="KW-1185">Reference proteome</keyword>
<feature type="compositionally biased region" description="Low complexity" evidence="1">
    <location>
        <begin position="110"/>
        <end position="125"/>
    </location>
</feature>
<sequence>MAYYYSAVTVNNFSCGSPDRPLYSSGHRGSYSTASLDRSGSFRENMENQILSSLPTMTRGSSSVTQGDVMNFFQCVRFDPKSMVLDDKLNRPVEFKRLATAAVGIPLEDSLPGSSKSKSLPSPSSDDLRRLKTGVREGGTKARERVKIFNDCLSVINKCFPTIPSRKRSRLDTLSNVSNALLPTDRSVSGMSIGKMGSQSHASTSSFELEKQRSEERTKNAIPNKRTRTRGNK</sequence>
<accession>A0ABD1WE36</accession>
<proteinExistence type="predicted"/>
<dbReference type="AlphaFoldDB" id="A0ABD1WE36"/>
<feature type="compositionally biased region" description="Basic and acidic residues" evidence="1">
    <location>
        <begin position="208"/>
        <end position="219"/>
    </location>
</feature>
<comment type="caution">
    <text evidence="2">The sequence shown here is derived from an EMBL/GenBank/DDBJ whole genome shotgun (WGS) entry which is preliminary data.</text>
</comment>
<evidence type="ECO:0000256" key="1">
    <source>
        <dbReference type="SAM" id="MobiDB-lite"/>
    </source>
</evidence>
<dbReference type="PANTHER" id="PTHR31115:SF3">
    <property type="entry name" value="EXPRESSED PROTEIN"/>
    <property type="match status" value="1"/>
</dbReference>
<protein>
    <submittedName>
        <fullName evidence="2">Uncharacterized protein</fullName>
    </submittedName>
</protein>
<organism evidence="2 3">
    <name type="scientific">Forsythia ovata</name>
    <dbReference type="NCBI Taxonomy" id="205694"/>
    <lineage>
        <taxon>Eukaryota</taxon>
        <taxon>Viridiplantae</taxon>
        <taxon>Streptophyta</taxon>
        <taxon>Embryophyta</taxon>
        <taxon>Tracheophyta</taxon>
        <taxon>Spermatophyta</taxon>
        <taxon>Magnoliopsida</taxon>
        <taxon>eudicotyledons</taxon>
        <taxon>Gunneridae</taxon>
        <taxon>Pentapetalae</taxon>
        <taxon>asterids</taxon>
        <taxon>lamiids</taxon>
        <taxon>Lamiales</taxon>
        <taxon>Oleaceae</taxon>
        <taxon>Forsythieae</taxon>
        <taxon>Forsythia</taxon>
    </lineage>
</organism>
<evidence type="ECO:0000313" key="2">
    <source>
        <dbReference type="EMBL" id="KAL2547933.1"/>
    </source>
</evidence>
<gene>
    <name evidence="2" type="ORF">Fot_09463</name>
</gene>
<name>A0ABD1WE36_9LAMI</name>
<feature type="compositionally biased region" description="Basic and acidic residues" evidence="1">
    <location>
        <begin position="126"/>
        <end position="137"/>
    </location>
</feature>
<dbReference type="EMBL" id="JBFOLJ010000003">
    <property type="protein sequence ID" value="KAL2547933.1"/>
    <property type="molecule type" value="Genomic_DNA"/>
</dbReference>
<feature type="region of interest" description="Disordered" evidence="1">
    <location>
        <begin position="184"/>
        <end position="233"/>
    </location>
</feature>
<dbReference type="Proteomes" id="UP001604277">
    <property type="component" value="Unassembled WGS sequence"/>
</dbReference>